<dbReference type="STRING" id="1276538.A0A1X7S9L8"/>
<organism evidence="1 2">
    <name type="scientific">Zymoseptoria tritici (strain ST99CH_3D7)</name>
    <dbReference type="NCBI Taxonomy" id="1276538"/>
    <lineage>
        <taxon>Eukaryota</taxon>
        <taxon>Fungi</taxon>
        <taxon>Dikarya</taxon>
        <taxon>Ascomycota</taxon>
        <taxon>Pezizomycotina</taxon>
        <taxon>Dothideomycetes</taxon>
        <taxon>Dothideomycetidae</taxon>
        <taxon>Mycosphaerellales</taxon>
        <taxon>Mycosphaerellaceae</taxon>
        <taxon>Zymoseptoria</taxon>
    </lineage>
</organism>
<name>A0A1X7S9L8_ZYMT9</name>
<accession>A0A1X7S9L8</accession>
<dbReference type="Proteomes" id="UP000215127">
    <property type="component" value="Chromosome 16"/>
</dbReference>
<evidence type="ECO:0000313" key="1">
    <source>
        <dbReference type="EMBL" id="SMQ56393.1"/>
    </source>
</evidence>
<dbReference type="AlphaFoldDB" id="A0A1X7S9L8"/>
<gene>
    <name evidence="1" type="ORF">ZT3D7_G11548</name>
</gene>
<dbReference type="EMBL" id="LT853705">
    <property type="protein sequence ID" value="SMQ56393.1"/>
    <property type="molecule type" value="Genomic_DNA"/>
</dbReference>
<evidence type="ECO:0000313" key="2">
    <source>
        <dbReference type="Proteomes" id="UP000215127"/>
    </source>
</evidence>
<proteinExistence type="predicted"/>
<keyword evidence="2" id="KW-1185">Reference proteome</keyword>
<protein>
    <submittedName>
        <fullName evidence="1">Uncharacterized protein</fullName>
    </submittedName>
</protein>
<sequence>MMSSYSHILLDISFPTGVFVQPILDFAIKSIDGLGLLSKRSVAEFRSQIIRPFLPPEDHPLLPLLLRTSNTGDLVQPSLDFAIKAIDGADLLYGVLRPMMVLDSKRWKPALATLPNNFSEAGHERQSLALLAVLMEHCRILG</sequence>
<reference evidence="1 2" key="1">
    <citation type="submission" date="2016-06" db="EMBL/GenBank/DDBJ databases">
        <authorList>
            <person name="Kjaerup R.B."/>
            <person name="Dalgaard T.S."/>
            <person name="Juul-Madsen H.R."/>
        </authorList>
    </citation>
    <scope>NUCLEOTIDE SEQUENCE [LARGE SCALE GENOMIC DNA]</scope>
</reference>